<sequence length="326" mass="36842">MSVELTYVAAITIIVYDSLILFNRELEYIYTGRQTLIKWIYLLIKLTGLTIFVVNLVVYPIPNQTPTVSNLIQFSSILTHIMCFVRQWLTGFLFEIVNTAIIKILLVLRLRALYGNNRPVTVLLCLVTAAELLSTAYAYVITGWNLQLFIASPAPIPGCPLRSEENFHRFQSPMVIWATRLASNSLESMLLLYGLYQSLKETGSYFLDGWARIRQATPTLYVFYRDGTIFYIPLCALSIFGFIATVMELDHKFTCSNWEAWLGITYYIAGTRLILNIRQAGLKFSTSMLTGQQLSTLPFHLDDESTTEGDGATSKISRTPSNACCP</sequence>
<dbReference type="EMBL" id="JABXXO010000010">
    <property type="protein sequence ID" value="KAF7768356.1"/>
    <property type="molecule type" value="Genomic_DNA"/>
</dbReference>
<dbReference type="AlphaFoldDB" id="A0A8H7C7K1"/>
<comment type="caution">
    <text evidence="4">The sequence shown here is derived from an EMBL/GenBank/DDBJ whole genome shotgun (WGS) entry which is preliminary data.</text>
</comment>
<keyword evidence="2" id="KW-0812">Transmembrane</keyword>
<feature type="region of interest" description="Disordered" evidence="1">
    <location>
        <begin position="304"/>
        <end position="326"/>
    </location>
</feature>
<dbReference type="Proteomes" id="UP000629468">
    <property type="component" value="Unassembled WGS sequence"/>
</dbReference>
<feature type="transmembrane region" description="Helical" evidence="2">
    <location>
        <begin position="228"/>
        <end position="247"/>
    </location>
</feature>
<feature type="transmembrane region" description="Helical" evidence="2">
    <location>
        <begin position="88"/>
        <end position="108"/>
    </location>
</feature>
<feature type="transmembrane region" description="Helical" evidence="2">
    <location>
        <begin position="120"/>
        <end position="140"/>
    </location>
</feature>
<dbReference type="InterPro" id="IPR045340">
    <property type="entry name" value="DUF6533"/>
</dbReference>
<evidence type="ECO:0000313" key="5">
    <source>
        <dbReference type="Proteomes" id="UP000629468"/>
    </source>
</evidence>
<feature type="transmembrane region" description="Helical" evidence="2">
    <location>
        <begin position="36"/>
        <end position="61"/>
    </location>
</feature>
<evidence type="ECO:0000256" key="1">
    <source>
        <dbReference type="SAM" id="MobiDB-lite"/>
    </source>
</evidence>
<name>A0A8H7C7K1_AGABI</name>
<proteinExistence type="predicted"/>
<feature type="domain" description="DUF6533" evidence="3">
    <location>
        <begin position="6"/>
        <end position="49"/>
    </location>
</feature>
<dbReference type="Pfam" id="PF20151">
    <property type="entry name" value="DUF6533"/>
    <property type="match status" value="1"/>
</dbReference>
<organism evidence="4 5">
    <name type="scientific">Agaricus bisporus var. burnettii</name>
    <dbReference type="NCBI Taxonomy" id="192524"/>
    <lineage>
        <taxon>Eukaryota</taxon>
        <taxon>Fungi</taxon>
        <taxon>Dikarya</taxon>
        <taxon>Basidiomycota</taxon>
        <taxon>Agaricomycotina</taxon>
        <taxon>Agaricomycetes</taxon>
        <taxon>Agaricomycetidae</taxon>
        <taxon>Agaricales</taxon>
        <taxon>Agaricineae</taxon>
        <taxon>Agaricaceae</taxon>
        <taxon>Agaricus</taxon>
    </lineage>
</organism>
<evidence type="ECO:0000259" key="3">
    <source>
        <dbReference type="Pfam" id="PF20151"/>
    </source>
</evidence>
<feature type="transmembrane region" description="Helical" evidence="2">
    <location>
        <begin position="6"/>
        <end position="24"/>
    </location>
</feature>
<reference evidence="4 5" key="1">
    <citation type="journal article" name="Sci. Rep.">
        <title>Telomere-to-telomere assembled and centromere annotated genomes of the two main subspecies of the button mushroom Agaricus bisporus reveal especially polymorphic chromosome ends.</title>
        <authorList>
            <person name="Sonnenberg A.S.M."/>
            <person name="Sedaghat-Telgerd N."/>
            <person name="Lavrijssen B."/>
            <person name="Ohm R.A."/>
            <person name="Hendrickx P.M."/>
            <person name="Scholtmeijer K."/>
            <person name="Baars J.J.P."/>
            <person name="van Peer A."/>
        </authorList>
    </citation>
    <scope>NUCLEOTIDE SEQUENCE [LARGE SCALE GENOMIC DNA]</scope>
    <source>
        <strain evidence="4 5">H119_p4</strain>
    </source>
</reference>
<evidence type="ECO:0000256" key="2">
    <source>
        <dbReference type="SAM" id="Phobius"/>
    </source>
</evidence>
<evidence type="ECO:0000313" key="4">
    <source>
        <dbReference type="EMBL" id="KAF7768356.1"/>
    </source>
</evidence>
<keyword evidence="2" id="KW-0472">Membrane</keyword>
<keyword evidence="2" id="KW-1133">Transmembrane helix</keyword>
<protein>
    <recommendedName>
        <fullName evidence="3">DUF6533 domain-containing protein</fullName>
    </recommendedName>
</protein>
<feature type="compositionally biased region" description="Polar residues" evidence="1">
    <location>
        <begin position="314"/>
        <end position="326"/>
    </location>
</feature>
<gene>
    <name evidence="4" type="ORF">Agabi119p4_7599</name>
</gene>
<accession>A0A8H7C7K1</accession>